<keyword evidence="1" id="KW-1133">Transmembrane helix</keyword>
<feature type="domain" description="CAAX prenyl protease 2/Lysostaphin resistance protein A-like" evidence="2">
    <location>
        <begin position="125"/>
        <end position="216"/>
    </location>
</feature>
<feature type="transmembrane region" description="Helical" evidence="1">
    <location>
        <begin position="90"/>
        <end position="112"/>
    </location>
</feature>
<gene>
    <name evidence="3" type="ORF">H9Q13_09960</name>
</gene>
<feature type="transmembrane region" description="Helical" evidence="1">
    <location>
        <begin position="180"/>
        <end position="200"/>
    </location>
</feature>
<keyword evidence="3" id="KW-0645">Protease</keyword>
<sequence length="284" mass="31518">MATTPLRQRVLTAPITKILLVIIVCFIVFVISQKLTSTILDTTAIDRNFRNLIKGIIASTVVVYTYILFYKKIEKRSITELSIRHLAKSVFLGVVIGAVLQCFTILVVSLFGDFQILAVNPFSYMIIPFTVAFTVAIFEEILMRGIILRITEEKLGSYIALTISAVIFGLVHLANPNSTLISGLSVVVAGFLFGVAYIYTRNLWFPIAIHFAWNFMQSGVFGAVTSGNEKTNSLLTTELSGNQFITGGEFGPEGSIQAIVFCLLATIILFLISRKNLIKPYWRK</sequence>
<proteinExistence type="predicted"/>
<dbReference type="PANTHER" id="PTHR39430:SF1">
    <property type="entry name" value="PROTEASE"/>
    <property type="match status" value="1"/>
</dbReference>
<dbReference type="InterPro" id="IPR003675">
    <property type="entry name" value="Rce1/LyrA-like_dom"/>
</dbReference>
<dbReference type="EMBL" id="JACXAJ010000003">
    <property type="protein sequence ID" value="MBD1397491.1"/>
    <property type="molecule type" value="Genomic_DNA"/>
</dbReference>
<dbReference type="Pfam" id="PF02517">
    <property type="entry name" value="Rce1-like"/>
    <property type="match status" value="1"/>
</dbReference>
<keyword evidence="4" id="KW-1185">Reference proteome</keyword>
<dbReference type="PANTHER" id="PTHR39430">
    <property type="entry name" value="MEMBRANE-ASSOCIATED PROTEASE-RELATED"/>
    <property type="match status" value="1"/>
</dbReference>
<dbReference type="RefSeq" id="WP_191183639.1">
    <property type="nucleotide sequence ID" value="NZ_JACXAJ010000003.1"/>
</dbReference>
<keyword evidence="3" id="KW-0378">Hydrolase</keyword>
<protein>
    <submittedName>
        <fullName evidence="3">CPBP family intramembrane metalloprotease</fullName>
    </submittedName>
</protein>
<evidence type="ECO:0000313" key="4">
    <source>
        <dbReference type="Proteomes" id="UP000625551"/>
    </source>
</evidence>
<dbReference type="Proteomes" id="UP000625551">
    <property type="component" value="Unassembled WGS sequence"/>
</dbReference>
<evidence type="ECO:0000313" key="3">
    <source>
        <dbReference type="EMBL" id="MBD1397491.1"/>
    </source>
</evidence>
<reference evidence="3 4" key="1">
    <citation type="submission" date="2020-09" db="EMBL/GenBank/DDBJ databases">
        <title>Genome sequencing and assembly of Pontibacter sp.</title>
        <authorList>
            <person name="Chhetri G."/>
        </authorList>
    </citation>
    <scope>NUCLEOTIDE SEQUENCE [LARGE SCALE GENOMIC DNA]</scope>
    <source>
        <strain evidence="3 4">JH31</strain>
    </source>
</reference>
<feature type="transmembrane region" description="Helical" evidence="1">
    <location>
        <begin position="52"/>
        <end position="69"/>
    </location>
</feature>
<feature type="transmembrane region" description="Helical" evidence="1">
    <location>
        <begin position="207"/>
        <end position="225"/>
    </location>
</feature>
<feature type="transmembrane region" description="Helical" evidence="1">
    <location>
        <begin position="12"/>
        <end position="32"/>
    </location>
</feature>
<feature type="transmembrane region" description="Helical" evidence="1">
    <location>
        <begin position="124"/>
        <end position="143"/>
    </location>
</feature>
<dbReference type="GO" id="GO:0008237">
    <property type="term" value="F:metallopeptidase activity"/>
    <property type="evidence" value="ECO:0007669"/>
    <property type="project" value="UniProtKB-KW"/>
</dbReference>
<keyword evidence="1" id="KW-0472">Membrane</keyword>
<accession>A0ABR7XGV1</accession>
<organism evidence="3 4">
    <name type="scientific">Pontibacter aquaedesilientis</name>
    <dbReference type="NCBI Taxonomy" id="2766980"/>
    <lineage>
        <taxon>Bacteria</taxon>
        <taxon>Pseudomonadati</taxon>
        <taxon>Bacteroidota</taxon>
        <taxon>Cytophagia</taxon>
        <taxon>Cytophagales</taxon>
        <taxon>Hymenobacteraceae</taxon>
        <taxon>Pontibacter</taxon>
    </lineage>
</organism>
<feature type="transmembrane region" description="Helical" evidence="1">
    <location>
        <begin position="155"/>
        <end position="174"/>
    </location>
</feature>
<keyword evidence="1" id="KW-0812">Transmembrane</keyword>
<name>A0ABR7XGV1_9BACT</name>
<feature type="transmembrane region" description="Helical" evidence="1">
    <location>
        <begin position="254"/>
        <end position="273"/>
    </location>
</feature>
<evidence type="ECO:0000256" key="1">
    <source>
        <dbReference type="SAM" id="Phobius"/>
    </source>
</evidence>
<comment type="caution">
    <text evidence="3">The sequence shown here is derived from an EMBL/GenBank/DDBJ whole genome shotgun (WGS) entry which is preliminary data.</text>
</comment>
<keyword evidence="3" id="KW-0482">Metalloprotease</keyword>
<evidence type="ECO:0000259" key="2">
    <source>
        <dbReference type="Pfam" id="PF02517"/>
    </source>
</evidence>